<protein>
    <recommendedName>
        <fullName evidence="3">RRM domain-containing protein</fullName>
    </recommendedName>
</protein>
<sequence length="232" mass="27063">MDRSRVFASLSRVISMGDKRKMLQESHVEGNLDPSEIQHSDALERKARRKRRKKQRNEQKKKIDELSNSLKELTETVKKLKEETALKEKVTPKGCCFESEDAAMLKHRETIFVSGFDGSLPSDEIRRSLKEHFSSCGEVSQLFLPFHCQTGIHMGYAFINMRSHDRKALTLDQSFMGKQRLLVTMADKREESICYRNHLSCSRCRRVLMERRARRFYESGWRMARAGRGGSW</sequence>
<dbReference type="EMBL" id="OU466863">
    <property type="protein sequence ID" value="CAH2075930.1"/>
    <property type="molecule type" value="Genomic_DNA"/>
</dbReference>
<accession>A0AAU9T218</accession>
<dbReference type="Gene3D" id="3.30.70.330">
    <property type="match status" value="1"/>
</dbReference>
<dbReference type="Pfam" id="PF00076">
    <property type="entry name" value="RRM_1"/>
    <property type="match status" value="1"/>
</dbReference>
<dbReference type="Proteomes" id="UP000836841">
    <property type="component" value="Chromosome 7"/>
</dbReference>
<feature type="region of interest" description="Disordered" evidence="2">
    <location>
        <begin position="18"/>
        <end position="65"/>
    </location>
</feature>
<feature type="compositionally biased region" description="Basic and acidic residues" evidence="2">
    <location>
        <begin position="56"/>
        <end position="65"/>
    </location>
</feature>
<evidence type="ECO:0000313" key="4">
    <source>
        <dbReference type="EMBL" id="CAH2075930.1"/>
    </source>
</evidence>
<dbReference type="InterPro" id="IPR035979">
    <property type="entry name" value="RBD_domain_sf"/>
</dbReference>
<dbReference type="GO" id="GO:0003723">
    <property type="term" value="F:RNA binding"/>
    <property type="evidence" value="ECO:0007669"/>
    <property type="project" value="UniProtKB-UniRule"/>
</dbReference>
<dbReference type="InterPro" id="IPR000504">
    <property type="entry name" value="RRM_dom"/>
</dbReference>
<dbReference type="PROSITE" id="PS50102">
    <property type="entry name" value="RRM"/>
    <property type="match status" value="1"/>
</dbReference>
<dbReference type="SMART" id="SM00360">
    <property type="entry name" value="RRM"/>
    <property type="match status" value="1"/>
</dbReference>
<evidence type="ECO:0000256" key="2">
    <source>
        <dbReference type="SAM" id="MobiDB-lite"/>
    </source>
</evidence>
<dbReference type="SUPFAM" id="SSF54928">
    <property type="entry name" value="RNA-binding domain, RBD"/>
    <property type="match status" value="1"/>
</dbReference>
<feature type="compositionally biased region" description="Basic residues" evidence="2">
    <location>
        <begin position="46"/>
        <end position="55"/>
    </location>
</feature>
<dbReference type="AlphaFoldDB" id="A0AAU9T218"/>
<gene>
    <name evidence="4" type="ORF">TAV2_LOCUS25763</name>
</gene>
<keyword evidence="5" id="KW-1185">Reference proteome</keyword>
<organism evidence="4 5">
    <name type="scientific">Thlaspi arvense</name>
    <name type="common">Field penny-cress</name>
    <dbReference type="NCBI Taxonomy" id="13288"/>
    <lineage>
        <taxon>Eukaryota</taxon>
        <taxon>Viridiplantae</taxon>
        <taxon>Streptophyta</taxon>
        <taxon>Embryophyta</taxon>
        <taxon>Tracheophyta</taxon>
        <taxon>Spermatophyta</taxon>
        <taxon>Magnoliopsida</taxon>
        <taxon>eudicotyledons</taxon>
        <taxon>Gunneridae</taxon>
        <taxon>Pentapetalae</taxon>
        <taxon>rosids</taxon>
        <taxon>malvids</taxon>
        <taxon>Brassicales</taxon>
        <taxon>Brassicaceae</taxon>
        <taxon>Thlaspideae</taxon>
        <taxon>Thlaspi</taxon>
    </lineage>
</organism>
<evidence type="ECO:0000259" key="3">
    <source>
        <dbReference type="PROSITE" id="PS50102"/>
    </source>
</evidence>
<evidence type="ECO:0000256" key="1">
    <source>
        <dbReference type="PROSITE-ProRule" id="PRU00176"/>
    </source>
</evidence>
<proteinExistence type="predicted"/>
<name>A0AAU9T218_THLAR</name>
<keyword evidence="1" id="KW-0694">RNA-binding</keyword>
<dbReference type="InterPro" id="IPR012677">
    <property type="entry name" value="Nucleotide-bd_a/b_plait_sf"/>
</dbReference>
<feature type="domain" description="RRM" evidence="3">
    <location>
        <begin position="109"/>
        <end position="188"/>
    </location>
</feature>
<reference evidence="4 5" key="1">
    <citation type="submission" date="2022-03" db="EMBL/GenBank/DDBJ databases">
        <authorList>
            <person name="Nunn A."/>
            <person name="Chopra R."/>
            <person name="Nunn A."/>
            <person name="Contreras Garrido A."/>
        </authorList>
    </citation>
    <scope>NUCLEOTIDE SEQUENCE [LARGE SCALE GENOMIC DNA]</scope>
</reference>
<evidence type="ECO:0000313" key="5">
    <source>
        <dbReference type="Proteomes" id="UP000836841"/>
    </source>
</evidence>
<feature type="compositionally biased region" description="Basic and acidic residues" evidence="2">
    <location>
        <begin position="18"/>
        <end position="45"/>
    </location>
</feature>